<evidence type="ECO:0000256" key="5">
    <source>
        <dbReference type="ARBA" id="ARBA00022519"/>
    </source>
</evidence>
<dbReference type="SUPFAM" id="SSF47226">
    <property type="entry name" value="Histidine-containing phosphotransfer domain, HPT domain"/>
    <property type="match status" value="1"/>
</dbReference>
<dbReference type="InterPro" id="IPR036641">
    <property type="entry name" value="HPT_dom_sf"/>
</dbReference>
<feature type="transmembrane region" description="Helical" evidence="17">
    <location>
        <begin position="39"/>
        <end position="56"/>
    </location>
</feature>
<dbReference type="SMART" id="SM00387">
    <property type="entry name" value="HATPase_c"/>
    <property type="match status" value="1"/>
</dbReference>
<dbReference type="PANTHER" id="PTHR43047">
    <property type="entry name" value="TWO-COMPONENT HISTIDINE PROTEIN KINASE"/>
    <property type="match status" value="1"/>
</dbReference>
<dbReference type="PROSITE" id="PS50110">
    <property type="entry name" value="RESPONSE_REGULATORY"/>
    <property type="match status" value="1"/>
</dbReference>
<feature type="transmembrane region" description="Helical" evidence="17">
    <location>
        <begin position="156"/>
        <end position="178"/>
    </location>
</feature>
<dbReference type="InterPro" id="IPR036097">
    <property type="entry name" value="HisK_dim/P_sf"/>
</dbReference>
<feature type="transmembrane region" description="Helical" evidence="17">
    <location>
        <begin position="266"/>
        <end position="288"/>
    </location>
</feature>
<keyword evidence="4" id="KW-1003">Cell membrane</keyword>
<evidence type="ECO:0000256" key="1">
    <source>
        <dbReference type="ARBA" id="ARBA00000085"/>
    </source>
</evidence>
<dbReference type="InterPro" id="IPR001789">
    <property type="entry name" value="Sig_transdc_resp-reg_receiver"/>
</dbReference>
<comment type="subcellular location">
    <subcellularLocation>
        <location evidence="2">Cell inner membrane</location>
        <topology evidence="2">Multi-pass membrane protein</topology>
    </subcellularLocation>
</comment>
<dbReference type="InterPro" id="IPR036890">
    <property type="entry name" value="HATPase_C_sf"/>
</dbReference>
<dbReference type="GO" id="GO:0000155">
    <property type="term" value="F:phosphorelay sensor kinase activity"/>
    <property type="evidence" value="ECO:0007669"/>
    <property type="project" value="InterPro"/>
</dbReference>
<keyword evidence="5" id="KW-0997">Cell inner membrane</keyword>
<reference evidence="21 22" key="1">
    <citation type="submission" date="2019-05" db="EMBL/GenBank/DDBJ databases">
        <title>Erythrobacter marisflavi sp. nov., isolated from isolated from water of an estuary environment.</title>
        <authorList>
            <person name="Yoon J.-H."/>
        </authorList>
    </citation>
    <scope>NUCLEOTIDE SEQUENCE [LARGE SCALE GENOMIC DNA]</scope>
    <source>
        <strain evidence="21 22">KEM-5</strain>
    </source>
</reference>
<dbReference type="InterPro" id="IPR004358">
    <property type="entry name" value="Sig_transdc_His_kin-like_C"/>
</dbReference>
<dbReference type="Gene3D" id="3.30.565.10">
    <property type="entry name" value="Histidine kinase-like ATPase, C-terminal domain"/>
    <property type="match status" value="1"/>
</dbReference>
<dbReference type="RefSeq" id="WP_138615647.1">
    <property type="nucleotide sequence ID" value="NZ_VCAO01000001.1"/>
</dbReference>
<evidence type="ECO:0000259" key="18">
    <source>
        <dbReference type="PROSITE" id="PS50109"/>
    </source>
</evidence>
<evidence type="ECO:0000256" key="13">
    <source>
        <dbReference type="ARBA" id="ARBA00023136"/>
    </source>
</evidence>
<evidence type="ECO:0000256" key="12">
    <source>
        <dbReference type="ARBA" id="ARBA00023012"/>
    </source>
</evidence>
<dbReference type="EMBL" id="VCAO01000001">
    <property type="protein sequence ID" value="TMM50087.1"/>
    <property type="molecule type" value="Genomic_DNA"/>
</dbReference>
<evidence type="ECO:0000256" key="16">
    <source>
        <dbReference type="SAM" id="MobiDB-lite"/>
    </source>
</evidence>
<dbReference type="InterPro" id="IPR008207">
    <property type="entry name" value="Sig_transdc_His_kin_Hpt_dom"/>
</dbReference>
<dbReference type="GO" id="GO:0005886">
    <property type="term" value="C:plasma membrane"/>
    <property type="evidence" value="ECO:0007669"/>
    <property type="project" value="UniProtKB-SubCell"/>
</dbReference>
<dbReference type="Pfam" id="PF00512">
    <property type="entry name" value="HisKA"/>
    <property type="match status" value="1"/>
</dbReference>
<dbReference type="Pfam" id="PF02518">
    <property type="entry name" value="HATPase_c"/>
    <property type="match status" value="1"/>
</dbReference>
<dbReference type="SUPFAM" id="SSF47384">
    <property type="entry name" value="Homodimeric domain of signal transducing histidine kinase"/>
    <property type="match status" value="1"/>
</dbReference>
<dbReference type="InterPro" id="IPR005467">
    <property type="entry name" value="His_kinase_dom"/>
</dbReference>
<dbReference type="CDD" id="cd16922">
    <property type="entry name" value="HATPase_EvgS-ArcB-TorS-like"/>
    <property type="match status" value="1"/>
</dbReference>
<dbReference type="Gene3D" id="1.10.287.130">
    <property type="match status" value="1"/>
</dbReference>
<proteinExistence type="predicted"/>
<keyword evidence="8 17" id="KW-0812">Transmembrane</keyword>
<dbReference type="PANTHER" id="PTHR43047:SF64">
    <property type="entry name" value="HISTIDINE KINASE CONTAINING CHEY-HOMOLOGOUS RECEIVER DOMAIN AND PAS DOMAIN-RELATED"/>
    <property type="match status" value="1"/>
</dbReference>
<feature type="modified residue" description="Phosphohistidine" evidence="14">
    <location>
        <position position="738"/>
    </location>
</feature>
<dbReference type="SMART" id="SM00448">
    <property type="entry name" value="REC"/>
    <property type="match status" value="1"/>
</dbReference>
<keyword evidence="13 17" id="KW-0472">Membrane</keyword>
<dbReference type="AlphaFoldDB" id="A0A5S3Q158"/>
<dbReference type="FunFam" id="3.30.565.10:FF:000010">
    <property type="entry name" value="Sensor histidine kinase RcsC"/>
    <property type="match status" value="1"/>
</dbReference>
<evidence type="ECO:0000256" key="10">
    <source>
        <dbReference type="ARBA" id="ARBA00022840"/>
    </source>
</evidence>
<keyword evidence="7" id="KW-0808">Transferase</keyword>
<dbReference type="SUPFAM" id="SSF52172">
    <property type="entry name" value="CheY-like"/>
    <property type="match status" value="1"/>
</dbReference>
<evidence type="ECO:0000256" key="11">
    <source>
        <dbReference type="ARBA" id="ARBA00022989"/>
    </source>
</evidence>
<feature type="transmembrane region" description="Helical" evidence="17">
    <location>
        <begin position="86"/>
        <end position="103"/>
    </location>
</feature>
<feature type="domain" description="HPt" evidence="20">
    <location>
        <begin position="694"/>
        <end position="790"/>
    </location>
</feature>
<evidence type="ECO:0000256" key="17">
    <source>
        <dbReference type="SAM" id="Phobius"/>
    </source>
</evidence>
<evidence type="ECO:0000256" key="9">
    <source>
        <dbReference type="ARBA" id="ARBA00022777"/>
    </source>
</evidence>
<feature type="transmembrane region" description="Helical" evidence="17">
    <location>
        <begin position="123"/>
        <end position="144"/>
    </location>
</feature>
<feature type="domain" description="Histidine kinase" evidence="18">
    <location>
        <begin position="317"/>
        <end position="534"/>
    </location>
</feature>
<dbReference type="Proteomes" id="UP000309668">
    <property type="component" value="Unassembled WGS sequence"/>
</dbReference>
<keyword evidence="6 15" id="KW-0597">Phosphoprotein</keyword>
<dbReference type="PROSITE" id="PS50109">
    <property type="entry name" value="HIS_KIN"/>
    <property type="match status" value="1"/>
</dbReference>
<name>A0A5S3Q158_9SPHN</name>
<dbReference type="Gene3D" id="3.40.50.2300">
    <property type="match status" value="1"/>
</dbReference>
<keyword evidence="12" id="KW-0902">Two-component regulatory system</keyword>
<protein>
    <recommendedName>
        <fullName evidence="3">histidine kinase</fullName>
        <ecNumber evidence="3">2.7.13.3</ecNumber>
    </recommendedName>
</protein>
<dbReference type="CDD" id="cd00082">
    <property type="entry name" value="HisKA"/>
    <property type="match status" value="1"/>
</dbReference>
<evidence type="ECO:0000256" key="3">
    <source>
        <dbReference type="ARBA" id="ARBA00012438"/>
    </source>
</evidence>
<evidence type="ECO:0000256" key="14">
    <source>
        <dbReference type="PROSITE-ProRule" id="PRU00110"/>
    </source>
</evidence>
<evidence type="ECO:0000313" key="21">
    <source>
        <dbReference type="EMBL" id="TMM50087.1"/>
    </source>
</evidence>
<feature type="transmembrane region" description="Helical" evidence="17">
    <location>
        <begin position="213"/>
        <end position="245"/>
    </location>
</feature>
<sequence length="790" mass="83954">MQNLKLVERSPFVLAALVALVALLSTMLGATVTQHAERIASIWAANGVALGVLLLLPRKDWPTIMVALVFALFGANLWMGDPLTQAASLACANGTEVLIGGIIMHRKFGAERSTLSRRWLAHLVVLGGFTACLVSATLASITLADSGERFVDVWATYYPAHLIGIVTLAPVVVALLGVKRERARYKFGSGLPTIIAMTAFAAVMVFSQNTLPILFLMFPVLVFAAFRGGVGGAAAAMFVFTAVSTGLTIRGFGPLALIDGTEQSRVYFLQFLILIANITVLPIALALADREDAHAAATASAREALEANRAKGQFLANMSHEIRTPLNGIMGFSEVLAASKLDATQSQQVDRIHTAAQSLLQLLNDILDLSKVDAGHMSVVAEPLCLAARIEDCTALVKPIAEAKGITVIHTIDPALPDWVTSDNLRFRQIVLNLLGNAVKFSSGGTVEIAASPSAENTLAVTVTDEGIGIPADLLERIFEEFVQADDTTAHKFGGTGLGLSISRKLAMLMGGSLTLESVPQQGTTVILQLPLIAAEAPAPAEPDAAPERQTSIGKLLLVDDLEINREVICAMLDREGHGCHQAEDGAQAVAMCAEADRSGDPFETVLMDVRMPVMNGLEATKQIKNGSLRCVPQVIGLTANADPRDVQNCLAAGMDDVVFKPVSIAKLMGALDRNSQSPSTRAPTTISPRPSRSSERLSRLRPKYLEKKRESLERLSELILYGQVEGSSLAEIAEIAHQLAGSAGMFADSAFGEDAYGLETLIAAQIDGQPDDPDTSAIHLAFQKLHSSV</sequence>
<dbReference type="PROSITE" id="PS50894">
    <property type="entry name" value="HPT"/>
    <property type="match status" value="1"/>
</dbReference>
<keyword evidence="10" id="KW-0067">ATP-binding</keyword>
<evidence type="ECO:0000256" key="8">
    <source>
        <dbReference type="ARBA" id="ARBA00022692"/>
    </source>
</evidence>
<feature type="domain" description="Response regulatory" evidence="19">
    <location>
        <begin position="555"/>
        <end position="676"/>
    </location>
</feature>
<evidence type="ECO:0000259" key="20">
    <source>
        <dbReference type="PROSITE" id="PS50894"/>
    </source>
</evidence>
<dbReference type="OrthoDB" id="9801651at2"/>
<keyword evidence="9" id="KW-0418">Kinase</keyword>
<feature type="compositionally biased region" description="Low complexity" evidence="16">
    <location>
        <begin position="678"/>
        <end position="692"/>
    </location>
</feature>
<dbReference type="PRINTS" id="PR00344">
    <property type="entry name" value="BCTRLSENSOR"/>
</dbReference>
<keyword evidence="10" id="KW-0547">Nucleotide-binding</keyword>
<dbReference type="SUPFAM" id="SSF55874">
    <property type="entry name" value="ATPase domain of HSP90 chaperone/DNA topoisomerase II/histidine kinase"/>
    <property type="match status" value="1"/>
</dbReference>
<evidence type="ECO:0000256" key="4">
    <source>
        <dbReference type="ARBA" id="ARBA00022475"/>
    </source>
</evidence>
<accession>A0A5S3Q158</accession>
<dbReference type="InterPro" id="IPR011006">
    <property type="entry name" value="CheY-like_superfamily"/>
</dbReference>
<evidence type="ECO:0000256" key="6">
    <source>
        <dbReference type="ARBA" id="ARBA00022553"/>
    </source>
</evidence>
<gene>
    <name evidence="21" type="ORF">FEV51_02520</name>
</gene>
<dbReference type="CDD" id="cd17546">
    <property type="entry name" value="REC_hyHK_CKI1_RcsC-like"/>
    <property type="match status" value="1"/>
</dbReference>
<feature type="region of interest" description="Disordered" evidence="16">
    <location>
        <begin position="671"/>
        <end position="701"/>
    </location>
</feature>
<dbReference type="InterPro" id="IPR003594">
    <property type="entry name" value="HATPase_dom"/>
</dbReference>
<feature type="modified residue" description="4-aspartylphosphate" evidence="15">
    <location>
        <position position="609"/>
    </location>
</feature>
<dbReference type="SMART" id="SM00388">
    <property type="entry name" value="HisKA"/>
    <property type="match status" value="1"/>
</dbReference>
<comment type="caution">
    <text evidence="21">The sequence shown here is derived from an EMBL/GenBank/DDBJ whole genome shotgun (WGS) entry which is preliminary data.</text>
</comment>
<evidence type="ECO:0000256" key="15">
    <source>
        <dbReference type="PROSITE-ProRule" id="PRU00169"/>
    </source>
</evidence>
<dbReference type="EC" id="2.7.13.3" evidence="3"/>
<feature type="transmembrane region" description="Helical" evidence="17">
    <location>
        <begin position="63"/>
        <end position="80"/>
    </location>
</feature>
<dbReference type="Pfam" id="PF00072">
    <property type="entry name" value="Response_reg"/>
    <property type="match status" value="1"/>
</dbReference>
<keyword evidence="11 17" id="KW-1133">Transmembrane helix</keyword>
<dbReference type="InterPro" id="IPR003661">
    <property type="entry name" value="HisK_dim/P_dom"/>
</dbReference>
<comment type="catalytic activity">
    <reaction evidence="1">
        <text>ATP + protein L-histidine = ADP + protein N-phospho-L-histidine.</text>
        <dbReference type="EC" id="2.7.13.3"/>
    </reaction>
</comment>
<dbReference type="InterPro" id="IPR007895">
    <property type="entry name" value="MASE1"/>
</dbReference>
<evidence type="ECO:0000259" key="19">
    <source>
        <dbReference type="PROSITE" id="PS50110"/>
    </source>
</evidence>
<dbReference type="Pfam" id="PF05231">
    <property type="entry name" value="MASE1"/>
    <property type="match status" value="1"/>
</dbReference>
<evidence type="ECO:0000256" key="7">
    <source>
        <dbReference type="ARBA" id="ARBA00022679"/>
    </source>
</evidence>
<evidence type="ECO:0000313" key="22">
    <source>
        <dbReference type="Proteomes" id="UP000309668"/>
    </source>
</evidence>
<organism evidence="21 22">
    <name type="scientific">Qipengyuania marisflavi</name>
    <dbReference type="NCBI Taxonomy" id="2486356"/>
    <lineage>
        <taxon>Bacteria</taxon>
        <taxon>Pseudomonadati</taxon>
        <taxon>Pseudomonadota</taxon>
        <taxon>Alphaproteobacteria</taxon>
        <taxon>Sphingomonadales</taxon>
        <taxon>Erythrobacteraceae</taxon>
        <taxon>Qipengyuania</taxon>
    </lineage>
</organism>
<evidence type="ECO:0000256" key="2">
    <source>
        <dbReference type="ARBA" id="ARBA00004429"/>
    </source>
</evidence>
<keyword evidence="22" id="KW-1185">Reference proteome</keyword>